<dbReference type="Pfam" id="PF00561">
    <property type="entry name" value="Abhydrolase_1"/>
    <property type="match status" value="1"/>
</dbReference>
<dbReference type="SUPFAM" id="SSF53474">
    <property type="entry name" value="alpha/beta-Hydrolases"/>
    <property type="match status" value="1"/>
</dbReference>
<organism evidence="3 4">
    <name type="scientific">Fusarium oxysporum f. sp. cubense</name>
    <dbReference type="NCBI Taxonomy" id="61366"/>
    <lineage>
        <taxon>Eukaryota</taxon>
        <taxon>Fungi</taxon>
        <taxon>Dikarya</taxon>
        <taxon>Ascomycota</taxon>
        <taxon>Pezizomycotina</taxon>
        <taxon>Sordariomycetes</taxon>
        <taxon>Hypocreomycetidae</taxon>
        <taxon>Hypocreales</taxon>
        <taxon>Nectriaceae</taxon>
        <taxon>Fusarium</taxon>
        <taxon>Fusarium oxysporum species complex</taxon>
    </lineage>
</organism>
<dbReference type="Proteomes" id="UP000320707">
    <property type="component" value="Unassembled WGS sequence"/>
</dbReference>
<dbReference type="InterPro" id="IPR000073">
    <property type="entry name" value="AB_hydrolase_1"/>
</dbReference>
<evidence type="ECO:0000313" key="3">
    <source>
        <dbReference type="EMBL" id="TVY62427.1"/>
    </source>
</evidence>
<dbReference type="PANTHER" id="PTHR42977:SF3">
    <property type="entry name" value="AB HYDROLASE-1 DOMAIN-CONTAINING PROTEIN"/>
    <property type="match status" value="1"/>
</dbReference>
<feature type="domain" description="AB hydrolase-1" evidence="2">
    <location>
        <begin position="38"/>
        <end position="79"/>
    </location>
</feature>
<dbReference type="PANTHER" id="PTHR42977">
    <property type="entry name" value="HYDROLASE-RELATED"/>
    <property type="match status" value="1"/>
</dbReference>
<proteinExistence type="predicted"/>
<evidence type="ECO:0000259" key="2">
    <source>
        <dbReference type="Pfam" id="PF00561"/>
    </source>
</evidence>
<dbReference type="InterPro" id="IPR029058">
    <property type="entry name" value="AB_hydrolase_fold"/>
</dbReference>
<name>A0A559KRQ2_FUSOC</name>
<protein>
    <submittedName>
        <fullName evidence="3">Haloalkane dehalogenase</fullName>
    </submittedName>
</protein>
<dbReference type="InterPro" id="IPR051340">
    <property type="entry name" value="Haloalkane_dehalogenase"/>
</dbReference>
<comment type="caution">
    <text evidence="3">The sequence shown here is derived from an EMBL/GenBank/DDBJ whole genome shotgun (WGS) entry which is preliminary data.</text>
</comment>
<dbReference type="EMBL" id="SRMI01000010">
    <property type="protein sequence ID" value="TVY62427.1"/>
    <property type="molecule type" value="Genomic_DNA"/>
</dbReference>
<reference evidence="3 4" key="1">
    <citation type="journal article" date="2019" name="Microbiol. Resour. Announc.">
        <title>High-quality draft genome sequence of Fusarium oxysporum f. sp. cubense strain 160527, a causal agent of Panama disease.</title>
        <authorList>
            <person name="Asai S."/>
            <person name="Ayukawa Y."/>
            <person name="Gan P."/>
            <person name="Masuda S."/>
            <person name="Komatsu K."/>
            <person name="Shirasu K."/>
            <person name="Arie T."/>
        </authorList>
    </citation>
    <scope>NUCLEOTIDE SEQUENCE [LARGE SCALE GENOMIC DNA]</scope>
    <source>
        <strain evidence="3 4">160527</strain>
    </source>
</reference>
<sequence length="254" mass="28872">MTFEATESISAEFPFEKKKVQALDGEIAYVDTGASGGPVVVFLHGNPTSSYLWRNVVPYVSGKARCVAPDLIGFGDSSRVDGLAFMEFIPTADSWESLPQPMAENLRQFRDPTLGRDLLINKNLFIEKVLPFSIVCQLSEKEMNVYRQPFLELSSRKPLWRFPNEILIEGELADVWGKAQTYLAWLFETELPKLFFWVTPGGTISEERAVEFIKKLRNTNSVYLGRGVHFLQEDHPHRIGREVAKWLPSTAEEQ</sequence>
<dbReference type="GO" id="GO:0004301">
    <property type="term" value="F:epoxide hydrolase activity"/>
    <property type="evidence" value="ECO:0007669"/>
    <property type="project" value="TreeGrafter"/>
</dbReference>
<keyword evidence="1" id="KW-0378">Hydrolase</keyword>
<dbReference type="AlphaFoldDB" id="A0A559KRQ2"/>
<accession>A0A559KRQ2</accession>
<gene>
    <name evidence="3" type="primary">dhaA</name>
    <name evidence="3" type="ORF">Focb16_v004244</name>
</gene>
<evidence type="ECO:0000313" key="4">
    <source>
        <dbReference type="Proteomes" id="UP000320707"/>
    </source>
</evidence>
<evidence type="ECO:0000256" key="1">
    <source>
        <dbReference type="ARBA" id="ARBA00022801"/>
    </source>
</evidence>
<dbReference type="Gene3D" id="3.40.50.1820">
    <property type="entry name" value="alpha/beta hydrolase"/>
    <property type="match status" value="2"/>
</dbReference>